<dbReference type="RefSeq" id="WP_146029396.1">
    <property type="nucleotide sequence ID" value="NZ_CP065720.1"/>
</dbReference>
<name>A0ABX6XUS9_9GAMM</name>
<evidence type="ECO:0000313" key="3">
    <source>
        <dbReference type="EMBL" id="QPT17782.1"/>
    </source>
</evidence>
<protein>
    <submittedName>
        <fullName evidence="3">Uncharacterized protein</fullName>
    </submittedName>
</protein>
<feature type="signal peptide" evidence="2">
    <location>
        <begin position="1"/>
        <end position="25"/>
    </location>
</feature>
<evidence type="ECO:0000313" key="4">
    <source>
        <dbReference type="Proteomes" id="UP000595058"/>
    </source>
</evidence>
<keyword evidence="4" id="KW-1185">Reference proteome</keyword>
<proteinExistence type="predicted"/>
<dbReference type="Proteomes" id="UP000595058">
    <property type="component" value="Chromosome"/>
</dbReference>
<sequence length="612" mass="65089">MMRAITAFAALVVLQSALFGCVASAVDPQHLGPQTPPPSFTVDPQANPEVWGVYSRLVGHRYAPATGGFPGFEVRWSEPGKAIIETSLFLEGAIVGPDVKWSRTIRPGSKPGELNMDFNGTPWLGTIESDGSVVFKAVTPRAGEFPYRIRLSSRGEMLVQNMQWVNGSLSNVIYSTPYPVESVPGGPDPAVAEVPGVATPQPPTDAGVKPLVLGQKIIGKLDDNSQKTSIMRTRYDLYRLPARKGESVVVGLDCDIYSFYGCYYTFVNLREGYGNTYEAMIDAPKRKAYRFTLTEDHQVLKVESNGRLDYGLVVEQGAAGNALWAVTQAERTSFDQAKARQDAANSAENAQLLGAVMQGLSQGLTAANQAASANAAQSSASLAATLVQARAQPPVSPSVQSSQTSSLSSGDSSAQDAQVAALMAQNQALMREMGIESEANAMAAAMLAQIERQQASGRAQSVVEEQEDEAPTAKPEKPVAEAAPAKDGGLIKTVNGQSYSVGATLPAQIEGRYLYEGEGEPIVFIGSGSMQSRFQPHQDPEIPMTAWIVQGPDGSPLREKGVGERYQVTLVVEYGAGGGGNYPEGSLNLLPVVVAPDMNKAFILGERIKSGL</sequence>
<dbReference type="GeneID" id="75215766"/>
<feature type="region of interest" description="Disordered" evidence="1">
    <location>
        <begin position="457"/>
        <end position="485"/>
    </location>
</feature>
<reference evidence="3 4" key="1">
    <citation type="submission" date="2020-12" db="EMBL/GenBank/DDBJ databases">
        <title>FDA dAtabase for Regulatory Grade micrObial Sequences (FDA-ARGOS): Supporting development and validation of Infectious Disease Dx tests.</title>
        <authorList>
            <person name="Sproer C."/>
            <person name="Gronow S."/>
            <person name="Severitt S."/>
            <person name="Schroder I."/>
            <person name="Tallon L."/>
            <person name="Sadzewicz L."/>
            <person name="Zhao X."/>
            <person name="Boylan J."/>
            <person name="Ott S."/>
            <person name="Bowen H."/>
            <person name="Vavikolanu K."/>
            <person name="Mehta A."/>
            <person name="Aluvathingal J."/>
            <person name="Nadendla S."/>
            <person name="Lowell S."/>
            <person name="Myers T."/>
            <person name="Yan Y."/>
            <person name="Sichtig H."/>
        </authorList>
    </citation>
    <scope>NUCLEOTIDE SEQUENCE [LARGE SCALE GENOMIC DNA]</scope>
    <source>
        <strain evidence="3 4">FDAARGOS_877</strain>
    </source>
</reference>
<keyword evidence="2" id="KW-0732">Signal</keyword>
<feature type="chain" id="PRO_5047270273" evidence="2">
    <location>
        <begin position="26"/>
        <end position="612"/>
    </location>
</feature>
<accession>A0ABX6XUS9</accession>
<gene>
    <name evidence="3" type="ORF">I6G34_20700</name>
</gene>
<evidence type="ECO:0000256" key="1">
    <source>
        <dbReference type="SAM" id="MobiDB-lite"/>
    </source>
</evidence>
<dbReference type="EMBL" id="CP065720">
    <property type="protein sequence ID" value="QPT17782.1"/>
    <property type="molecule type" value="Genomic_DNA"/>
</dbReference>
<dbReference type="PROSITE" id="PS51257">
    <property type="entry name" value="PROKAR_LIPOPROTEIN"/>
    <property type="match status" value="1"/>
</dbReference>
<evidence type="ECO:0000256" key="2">
    <source>
        <dbReference type="SAM" id="SignalP"/>
    </source>
</evidence>
<organism evidence="3 4">
    <name type="scientific">Stutzerimonas frequens</name>
    <dbReference type="NCBI Taxonomy" id="2968969"/>
    <lineage>
        <taxon>Bacteria</taxon>
        <taxon>Pseudomonadati</taxon>
        <taxon>Pseudomonadota</taxon>
        <taxon>Gammaproteobacteria</taxon>
        <taxon>Pseudomonadales</taxon>
        <taxon>Pseudomonadaceae</taxon>
        <taxon>Stutzerimonas</taxon>
    </lineage>
</organism>
<feature type="region of interest" description="Disordered" evidence="1">
    <location>
        <begin position="393"/>
        <end position="414"/>
    </location>
</feature>